<evidence type="ECO:0000256" key="6">
    <source>
        <dbReference type="ARBA" id="ARBA00022679"/>
    </source>
</evidence>
<dbReference type="FunFam" id="1.10.287.130:FF:000011">
    <property type="entry name" value="Sensor histidine kinase DcuS"/>
    <property type="match status" value="1"/>
</dbReference>
<dbReference type="Pfam" id="PF02518">
    <property type="entry name" value="HATPase_c"/>
    <property type="match status" value="1"/>
</dbReference>
<evidence type="ECO:0000256" key="3">
    <source>
        <dbReference type="ARBA" id="ARBA00012438"/>
    </source>
</evidence>
<dbReference type="CDD" id="cd18773">
    <property type="entry name" value="PDC1_HK_sensor"/>
    <property type="match status" value="1"/>
</dbReference>
<dbReference type="InterPro" id="IPR039506">
    <property type="entry name" value="SPOB_a"/>
</dbReference>
<dbReference type="InterPro" id="IPR029151">
    <property type="entry name" value="Sensor-like_sf"/>
</dbReference>
<evidence type="ECO:0000256" key="2">
    <source>
        <dbReference type="ARBA" id="ARBA00004651"/>
    </source>
</evidence>
<evidence type="ECO:0000256" key="13">
    <source>
        <dbReference type="ARBA" id="ARBA00023136"/>
    </source>
</evidence>
<keyword evidence="11 14" id="KW-1133">Transmembrane helix</keyword>
<evidence type="ECO:0000313" key="17">
    <source>
        <dbReference type="Proteomes" id="UP000535491"/>
    </source>
</evidence>
<keyword evidence="12" id="KW-0902">Two-component regulatory system</keyword>
<keyword evidence="7 14" id="KW-0812">Transmembrane</keyword>
<dbReference type="InterPro" id="IPR003594">
    <property type="entry name" value="HATPase_dom"/>
</dbReference>
<dbReference type="InterPro" id="IPR035965">
    <property type="entry name" value="PAS-like_dom_sf"/>
</dbReference>
<evidence type="ECO:0000313" key="16">
    <source>
        <dbReference type="EMBL" id="MBA4493014.1"/>
    </source>
</evidence>
<keyword evidence="8" id="KW-0547">Nucleotide-binding</keyword>
<evidence type="ECO:0000259" key="15">
    <source>
        <dbReference type="PROSITE" id="PS50109"/>
    </source>
</evidence>
<evidence type="ECO:0000256" key="9">
    <source>
        <dbReference type="ARBA" id="ARBA00022777"/>
    </source>
</evidence>
<dbReference type="GO" id="GO:0006355">
    <property type="term" value="P:regulation of DNA-templated transcription"/>
    <property type="evidence" value="ECO:0007669"/>
    <property type="project" value="InterPro"/>
</dbReference>
<evidence type="ECO:0000256" key="12">
    <source>
        <dbReference type="ARBA" id="ARBA00023012"/>
    </source>
</evidence>
<evidence type="ECO:0000256" key="14">
    <source>
        <dbReference type="SAM" id="Phobius"/>
    </source>
</evidence>
<evidence type="ECO:0000256" key="1">
    <source>
        <dbReference type="ARBA" id="ARBA00000085"/>
    </source>
</evidence>
<sequence>MRFKKKYLSLHAAIALFVCLVVILALSVTGILIAREIASQTEKNLSDKAMNIARMVAHSPMIIEALEGKREEAEIQSLASKIQHMTNVQYIVVMDMNHIRNSHPDPTKIGKHFVGGDEAGAMNGKEYISIAEGTLGRSLRAFKPIRNTEGKQIGVVAVGILLNNVQEAITKSTRIVYIGIGFGILIGIFGALALARKIKNILFGLEPFQIANLFQERNAMLESVREGILAVNQESKIILANTEAVRMFQRAGIYDHPIGKHVEDYLPNSRLSRVLEKGTPEYDQEHDLNGMTLVVNRVPVIVQNKVVGALATFRDKTELKQLAEQLTGVKLYAEALRVKTHEFMNKLHVILGMVHIGDYEKLSSYIRQITNKYQMEIGSVSRLVKDPVLAGFLLSKLSYAREHGVNLHISGECSLPSPKHPEIVDELITIFGNLIDNGIEAVENRKKKEINISLGYDGKVFSLSVKDSGGGIPEELREKIFEKGFSTKGENRGYGLFLVRQSVERLAGTLTLISDPKWTIFTVELPYEDEDEKQ</sequence>
<reference evidence="16 17" key="1">
    <citation type="submission" date="2020-07" db="EMBL/GenBank/DDBJ databases">
        <authorList>
            <person name="Feng H."/>
        </authorList>
    </citation>
    <scope>NUCLEOTIDE SEQUENCE [LARGE SCALE GENOMIC DNA]</scope>
    <source>
        <strain evidence="17">s-10</strain>
    </source>
</reference>
<dbReference type="PRINTS" id="PR00344">
    <property type="entry name" value="BCTRLSENSOR"/>
</dbReference>
<dbReference type="Pfam" id="PF00989">
    <property type="entry name" value="PAS"/>
    <property type="match status" value="1"/>
</dbReference>
<dbReference type="InterPro" id="IPR036890">
    <property type="entry name" value="HATPase_C_sf"/>
</dbReference>
<comment type="subcellular location">
    <subcellularLocation>
        <location evidence="2">Cell membrane</location>
        <topology evidence="2">Multi-pass membrane protein</topology>
    </subcellularLocation>
</comment>
<name>A0A7W1WN94_9BACL</name>
<dbReference type="InterPro" id="IPR004358">
    <property type="entry name" value="Sig_transdc_His_kin-like_C"/>
</dbReference>
<dbReference type="GO" id="GO:0005886">
    <property type="term" value="C:plasma membrane"/>
    <property type="evidence" value="ECO:0007669"/>
    <property type="project" value="UniProtKB-SubCell"/>
</dbReference>
<dbReference type="EC" id="2.7.13.3" evidence="3"/>
<dbReference type="PROSITE" id="PS50109">
    <property type="entry name" value="HIS_KIN"/>
    <property type="match status" value="1"/>
</dbReference>
<dbReference type="Gene3D" id="3.30.450.20">
    <property type="entry name" value="PAS domain"/>
    <property type="match status" value="2"/>
</dbReference>
<dbReference type="AlphaFoldDB" id="A0A7W1WN94"/>
<dbReference type="Proteomes" id="UP000535491">
    <property type="component" value="Unassembled WGS sequence"/>
</dbReference>
<gene>
    <name evidence="16" type="primary">dcuS</name>
    <name evidence="16" type="ORF">H1191_01625</name>
</gene>
<feature type="transmembrane region" description="Helical" evidence="14">
    <location>
        <begin position="175"/>
        <end position="195"/>
    </location>
</feature>
<evidence type="ECO:0000256" key="11">
    <source>
        <dbReference type="ARBA" id="ARBA00022989"/>
    </source>
</evidence>
<dbReference type="InterPro" id="IPR013767">
    <property type="entry name" value="PAS_fold"/>
</dbReference>
<keyword evidence="4" id="KW-1003">Cell membrane</keyword>
<dbReference type="EMBL" id="JACEIQ010000001">
    <property type="protein sequence ID" value="MBA4493014.1"/>
    <property type="molecule type" value="Genomic_DNA"/>
</dbReference>
<keyword evidence="17" id="KW-1185">Reference proteome</keyword>
<dbReference type="Pfam" id="PF17203">
    <property type="entry name" value="sCache_3_2"/>
    <property type="match status" value="1"/>
</dbReference>
<evidence type="ECO:0000256" key="10">
    <source>
        <dbReference type="ARBA" id="ARBA00022840"/>
    </source>
</evidence>
<dbReference type="GO" id="GO:0005524">
    <property type="term" value="F:ATP binding"/>
    <property type="evidence" value="ECO:0007669"/>
    <property type="project" value="UniProtKB-KW"/>
</dbReference>
<dbReference type="SUPFAM" id="SSF103190">
    <property type="entry name" value="Sensory domain-like"/>
    <property type="match status" value="1"/>
</dbReference>
<keyword evidence="10" id="KW-0067">ATP-binding</keyword>
<protein>
    <recommendedName>
        <fullName evidence="3">histidine kinase</fullName>
        <ecNumber evidence="3">2.7.13.3</ecNumber>
    </recommendedName>
</protein>
<dbReference type="InterPro" id="IPR005467">
    <property type="entry name" value="His_kinase_dom"/>
</dbReference>
<comment type="catalytic activity">
    <reaction evidence="1">
        <text>ATP + protein L-histidine = ADP + protein N-phospho-L-histidine.</text>
        <dbReference type="EC" id="2.7.13.3"/>
    </reaction>
</comment>
<dbReference type="SUPFAM" id="SSF55890">
    <property type="entry name" value="Sporulation response regulatory protein Spo0B"/>
    <property type="match status" value="1"/>
</dbReference>
<dbReference type="SMART" id="SM00387">
    <property type="entry name" value="HATPase_c"/>
    <property type="match status" value="1"/>
</dbReference>
<accession>A0A7W1WN94</accession>
<keyword evidence="9 16" id="KW-0418">Kinase</keyword>
<keyword evidence="6 16" id="KW-0808">Transferase</keyword>
<dbReference type="Gene3D" id="3.30.565.10">
    <property type="entry name" value="Histidine kinase-like ATPase, C-terminal domain"/>
    <property type="match status" value="1"/>
</dbReference>
<evidence type="ECO:0000256" key="5">
    <source>
        <dbReference type="ARBA" id="ARBA00022553"/>
    </source>
</evidence>
<keyword evidence="13 14" id="KW-0472">Membrane</keyword>
<dbReference type="FunFam" id="3.30.450.20:FF:000018">
    <property type="entry name" value="Sensor histidine kinase DcuS"/>
    <property type="match status" value="1"/>
</dbReference>
<keyword evidence="5" id="KW-0597">Phosphoprotein</keyword>
<dbReference type="Gene3D" id="1.10.287.130">
    <property type="match status" value="1"/>
</dbReference>
<dbReference type="SUPFAM" id="SSF55874">
    <property type="entry name" value="ATPase domain of HSP90 chaperone/DNA topoisomerase II/histidine kinase"/>
    <property type="match status" value="1"/>
</dbReference>
<dbReference type="InterPro" id="IPR016120">
    <property type="entry name" value="Sig_transdc_His_kin_SpoOB"/>
</dbReference>
<evidence type="ECO:0000256" key="4">
    <source>
        <dbReference type="ARBA" id="ARBA00022475"/>
    </source>
</evidence>
<evidence type="ECO:0000256" key="7">
    <source>
        <dbReference type="ARBA" id="ARBA00022692"/>
    </source>
</evidence>
<dbReference type="PANTHER" id="PTHR43547">
    <property type="entry name" value="TWO-COMPONENT HISTIDINE KINASE"/>
    <property type="match status" value="1"/>
</dbReference>
<evidence type="ECO:0000256" key="8">
    <source>
        <dbReference type="ARBA" id="ARBA00022741"/>
    </source>
</evidence>
<proteinExistence type="predicted"/>
<organism evidence="16 17">
    <name type="scientific">Paenactinomyces guangxiensis</name>
    <dbReference type="NCBI Taxonomy" id="1490290"/>
    <lineage>
        <taxon>Bacteria</taxon>
        <taxon>Bacillati</taxon>
        <taxon>Bacillota</taxon>
        <taxon>Bacilli</taxon>
        <taxon>Bacillales</taxon>
        <taxon>Thermoactinomycetaceae</taxon>
        <taxon>Paenactinomyces</taxon>
    </lineage>
</organism>
<feature type="domain" description="Histidine kinase" evidence="15">
    <location>
        <begin position="425"/>
        <end position="529"/>
    </location>
</feature>
<dbReference type="Pfam" id="PF14689">
    <property type="entry name" value="SPOB_a"/>
    <property type="match status" value="1"/>
</dbReference>
<dbReference type="GO" id="GO:0000155">
    <property type="term" value="F:phosphorelay sensor kinase activity"/>
    <property type="evidence" value="ECO:0007669"/>
    <property type="project" value="InterPro"/>
</dbReference>
<dbReference type="SUPFAM" id="SSF55785">
    <property type="entry name" value="PYP-like sensor domain (PAS domain)"/>
    <property type="match status" value="1"/>
</dbReference>
<dbReference type="InterPro" id="IPR033463">
    <property type="entry name" value="sCache_3"/>
</dbReference>
<dbReference type="NCBIfam" id="NF008298">
    <property type="entry name" value="PRK11086.1"/>
    <property type="match status" value="1"/>
</dbReference>
<dbReference type="PANTHER" id="PTHR43547:SF10">
    <property type="entry name" value="SENSOR HISTIDINE KINASE DCUS"/>
    <property type="match status" value="1"/>
</dbReference>
<comment type="caution">
    <text evidence="16">The sequence shown here is derived from an EMBL/GenBank/DDBJ whole genome shotgun (WGS) entry which is preliminary data.</text>
</comment>
<dbReference type="RefSeq" id="WP_181750233.1">
    <property type="nucleotide sequence ID" value="NZ_JACEIQ010000001.1"/>
</dbReference>